<protein>
    <submittedName>
        <fullName evidence="1">Uncharacterized protein</fullName>
    </submittedName>
</protein>
<dbReference type="AlphaFoldDB" id="A0A1A9VNR3"/>
<organism evidence="1 2">
    <name type="scientific">Glossina austeni</name>
    <name type="common">Savannah tsetse fly</name>
    <dbReference type="NCBI Taxonomy" id="7395"/>
    <lineage>
        <taxon>Eukaryota</taxon>
        <taxon>Metazoa</taxon>
        <taxon>Ecdysozoa</taxon>
        <taxon>Arthropoda</taxon>
        <taxon>Hexapoda</taxon>
        <taxon>Insecta</taxon>
        <taxon>Pterygota</taxon>
        <taxon>Neoptera</taxon>
        <taxon>Endopterygota</taxon>
        <taxon>Diptera</taxon>
        <taxon>Brachycera</taxon>
        <taxon>Muscomorpha</taxon>
        <taxon>Hippoboscoidea</taxon>
        <taxon>Glossinidae</taxon>
        <taxon>Glossina</taxon>
    </lineage>
</organism>
<accession>A0A1A9VNR3</accession>
<evidence type="ECO:0000313" key="2">
    <source>
        <dbReference type="Proteomes" id="UP000078200"/>
    </source>
</evidence>
<keyword evidence="2" id="KW-1185">Reference proteome</keyword>
<name>A0A1A9VNR3_GLOAU</name>
<dbReference type="Proteomes" id="UP000078200">
    <property type="component" value="Unassembled WGS sequence"/>
</dbReference>
<dbReference type="VEuPathDB" id="VectorBase:GAUT042841"/>
<proteinExistence type="predicted"/>
<reference evidence="1" key="1">
    <citation type="submission" date="2020-05" db="UniProtKB">
        <authorList>
            <consortium name="EnsemblMetazoa"/>
        </authorList>
    </citation>
    <scope>IDENTIFICATION</scope>
    <source>
        <strain evidence="1">TTRI</strain>
    </source>
</reference>
<evidence type="ECO:0000313" key="1">
    <source>
        <dbReference type="EnsemblMetazoa" id="GAUT042841-PA"/>
    </source>
</evidence>
<dbReference type="EnsemblMetazoa" id="GAUT042841-RA">
    <property type="protein sequence ID" value="GAUT042841-PA"/>
    <property type="gene ID" value="GAUT042841"/>
</dbReference>
<sequence length="159" mass="18665">MVKNKYFPPPRSRLAETQDYAQSLSYIEAFTDLFRRSTHHISTFEKYLVRYEQLIILRKSTRELRFTVASFLISLAAHDIPIDFRFTASQKRFNHRSDKLHNNPLNTFIWLNLFSALGNVLSRDSYLKSKLPRNCTVASVLNCQFCALHNTTYRVIEKA</sequence>